<dbReference type="AlphaFoldDB" id="A0A7D5DPQ4"/>
<accession>A0A7D5DPQ4</accession>
<organism evidence="1">
    <name type="scientific">Pyropia pulchra</name>
    <dbReference type="NCBI Taxonomy" id="60925"/>
    <lineage>
        <taxon>Eukaryota</taxon>
        <taxon>Rhodophyta</taxon>
        <taxon>Bangiophyceae</taxon>
        <taxon>Bangiales</taxon>
        <taxon>Bangiaceae</taxon>
        <taxon>Pyropia</taxon>
    </lineage>
</organism>
<dbReference type="EMBL" id="MT588076">
    <property type="protein sequence ID" value="QKZ95191.1"/>
    <property type="molecule type" value="Genomic_DNA"/>
</dbReference>
<proteinExistence type="predicted"/>
<sequence>MRSRILQYERNLVFYDFLTQFSVKKPNKKPIFSLFTIKIQNLQINDIKQTCLNLVSIQLIGNNYVLCKSQQDISNLTLKVNGNNAYFVLENIALLACKTRVEKFTLSQNELRIRIKNFLNIVEYFTLDSKLLKFLENTPNKNLKLIFLCQFINSKNSSTILYFKKSLGVPF</sequence>
<evidence type="ECO:0000313" key="1">
    <source>
        <dbReference type="EMBL" id="QKZ95191.1"/>
    </source>
</evidence>
<gene>
    <name evidence="1" type="primary">ORF169</name>
</gene>
<protein>
    <submittedName>
        <fullName evidence="1">Uncharacterized protein</fullName>
    </submittedName>
</protein>
<keyword evidence="1" id="KW-0496">Mitochondrion</keyword>
<reference evidence="1" key="1">
    <citation type="submission" date="2020-06" db="EMBL/GenBank/DDBJ databases">
        <title>The complete mitochondrial genome of Pyropia pulchra (Bangiophyceae, Rhodophyta).</title>
        <authorList>
            <person name="Lee J."/>
            <person name="Park S.I."/>
            <person name="Miller K.A."/>
            <person name="Yoon H.S."/>
        </authorList>
    </citation>
    <scope>NUCLEOTIDE SEQUENCE</scope>
</reference>
<name>A0A7D5DPQ4_9RHOD</name>
<geneLocation type="mitochondrion" evidence="1"/>